<gene>
    <name evidence="1" type="ORF">A0H81_13676</name>
</gene>
<evidence type="ECO:0000313" key="1">
    <source>
        <dbReference type="EMBL" id="OBZ66414.1"/>
    </source>
</evidence>
<dbReference type="Proteomes" id="UP000092993">
    <property type="component" value="Unassembled WGS sequence"/>
</dbReference>
<dbReference type="EMBL" id="LUGG01000031">
    <property type="protein sequence ID" value="OBZ66414.1"/>
    <property type="molecule type" value="Genomic_DNA"/>
</dbReference>
<comment type="caution">
    <text evidence="1">The sequence shown here is derived from an EMBL/GenBank/DDBJ whole genome shotgun (WGS) entry which is preliminary data.</text>
</comment>
<name>A0A1C7LUA2_GRIFR</name>
<keyword evidence="2" id="KW-1185">Reference proteome</keyword>
<reference evidence="1 2" key="1">
    <citation type="submission" date="2016-03" db="EMBL/GenBank/DDBJ databases">
        <title>Whole genome sequencing of Grifola frondosa 9006-11.</title>
        <authorList>
            <person name="Min B."/>
            <person name="Park H."/>
            <person name="Kim J.-G."/>
            <person name="Cho H."/>
            <person name="Oh Y.-L."/>
            <person name="Kong W.-S."/>
            <person name="Choi I.-G."/>
        </authorList>
    </citation>
    <scope>NUCLEOTIDE SEQUENCE [LARGE SCALE GENOMIC DNA]</scope>
    <source>
        <strain evidence="1 2">9006-11</strain>
    </source>
</reference>
<proteinExistence type="predicted"/>
<sequence>MRSLRAIVKQLTGGSRGAEYLEGVYIKMGFRPSLVQTFYGDRFIQESSTRQAKTRAVYSNLQISKQQHSMHGRPSSGPITPNSFLSMRMYQEYNARDSLDPVSARIQPFFLDTARTPTCRFLPCCAVYPR</sequence>
<organism evidence="1 2">
    <name type="scientific">Grifola frondosa</name>
    <name type="common">Maitake</name>
    <name type="synonym">Polyporus frondosus</name>
    <dbReference type="NCBI Taxonomy" id="5627"/>
    <lineage>
        <taxon>Eukaryota</taxon>
        <taxon>Fungi</taxon>
        <taxon>Dikarya</taxon>
        <taxon>Basidiomycota</taxon>
        <taxon>Agaricomycotina</taxon>
        <taxon>Agaricomycetes</taxon>
        <taxon>Polyporales</taxon>
        <taxon>Grifolaceae</taxon>
        <taxon>Grifola</taxon>
    </lineage>
</organism>
<dbReference type="AlphaFoldDB" id="A0A1C7LUA2"/>
<protein>
    <submittedName>
        <fullName evidence="1">Uncharacterized protein</fullName>
    </submittedName>
</protein>
<evidence type="ECO:0000313" key="2">
    <source>
        <dbReference type="Proteomes" id="UP000092993"/>
    </source>
</evidence>
<accession>A0A1C7LUA2</accession>